<evidence type="ECO:0000313" key="2">
    <source>
        <dbReference type="EMBL" id="CBX97469.1"/>
    </source>
</evidence>
<gene>
    <name evidence="2" type="ORF">LEMA_uP106000.1</name>
</gene>
<dbReference type="AlphaFoldDB" id="E5A1K5"/>
<organism evidence="3">
    <name type="scientific">Leptosphaeria maculans (strain JN3 / isolate v23.1.3 / race Av1-4-5-6-7-8)</name>
    <name type="common">Blackleg fungus</name>
    <name type="synonym">Phoma lingam</name>
    <dbReference type="NCBI Taxonomy" id="985895"/>
    <lineage>
        <taxon>Eukaryota</taxon>
        <taxon>Fungi</taxon>
        <taxon>Dikarya</taxon>
        <taxon>Ascomycota</taxon>
        <taxon>Pezizomycotina</taxon>
        <taxon>Dothideomycetes</taxon>
        <taxon>Pleosporomycetidae</taxon>
        <taxon>Pleosporales</taxon>
        <taxon>Pleosporineae</taxon>
        <taxon>Leptosphaeriaceae</taxon>
        <taxon>Plenodomus</taxon>
        <taxon>Plenodomus lingam/Leptosphaeria maculans species complex</taxon>
    </lineage>
</organism>
<feature type="compositionally biased region" description="Acidic residues" evidence="1">
    <location>
        <begin position="21"/>
        <end position="33"/>
    </location>
</feature>
<feature type="region of interest" description="Disordered" evidence="1">
    <location>
        <begin position="1"/>
        <end position="64"/>
    </location>
</feature>
<name>E5A1K5_LEPMJ</name>
<evidence type="ECO:0000256" key="1">
    <source>
        <dbReference type="SAM" id="MobiDB-lite"/>
    </source>
</evidence>
<feature type="compositionally biased region" description="Basic and acidic residues" evidence="1">
    <location>
        <begin position="1"/>
        <end position="17"/>
    </location>
</feature>
<dbReference type="Proteomes" id="UP000002668">
    <property type="component" value="Genome"/>
</dbReference>
<proteinExistence type="predicted"/>
<protein>
    <submittedName>
        <fullName evidence="2">Predicted protein</fullName>
    </submittedName>
</protein>
<evidence type="ECO:0000313" key="3">
    <source>
        <dbReference type="Proteomes" id="UP000002668"/>
    </source>
</evidence>
<keyword evidence="3" id="KW-1185">Reference proteome</keyword>
<reference evidence="3" key="1">
    <citation type="journal article" date="2011" name="Nat. Commun.">
        <title>Effector diversification within compartments of the Leptosphaeria maculans genome affected by Repeat-Induced Point mutations.</title>
        <authorList>
            <person name="Rouxel T."/>
            <person name="Grandaubert J."/>
            <person name="Hane J.K."/>
            <person name="Hoede C."/>
            <person name="van de Wouw A.P."/>
            <person name="Couloux A."/>
            <person name="Dominguez V."/>
            <person name="Anthouard V."/>
            <person name="Bally P."/>
            <person name="Bourras S."/>
            <person name="Cozijnsen A.J."/>
            <person name="Ciuffetti L.M."/>
            <person name="Degrave A."/>
            <person name="Dilmaghani A."/>
            <person name="Duret L."/>
            <person name="Fudal I."/>
            <person name="Goodwin S.B."/>
            <person name="Gout L."/>
            <person name="Glaser N."/>
            <person name="Linglin J."/>
            <person name="Kema G.H.J."/>
            <person name="Lapalu N."/>
            <person name="Lawrence C.B."/>
            <person name="May K."/>
            <person name="Meyer M."/>
            <person name="Ollivier B."/>
            <person name="Poulain J."/>
            <person name="Schoch C.L."/>
            <person name="Simon A."/>
            <person name="Spatafora J.W."/>
            <person name="Stachowiak A."/>
            <person name="Turgeon B.G."/>
            <person name="Tyler B.M."/>
            <person name="Vincent D."/>
            <person name="Weissenbach J."/>
            <person name="Amselem J."/>
            <person name="Quesneville H."/>
            <person name="Oliver R.P."/>
            <person name="Wincker P."/>
            <person name="Balesdent M.-H."/>
            <person name="Howlett B.J."/>
        </authorList>
    </citation>
    <scope>NUCLEOTIDE SEQUENCE [LARGE SCALE GENOMIC DNA]</scope>
    <source>
        <strain evidence="3">JN3 / isolate v23.1.3 / race Av1-4-5-6-7-8</strain>
    </source>
</reference>
<sequence length="64" mass="7010">MRLEADSDETITDKEPLAESTDADPASEEEVTSDVDLPSHSEPELLHQCSVPHIHRGPGRSDDD</sequence>
<accession>E5A1K5</accession>
<dbReference type="EMBL" id="FP929131">
    <property type="protein sequence ID" value="CBX97469.1"/>
    <property type="molecule type" value="Genomic_DNA"/>
</dbReference>
<dbReference type="VEuPathDB" id="FungiDB:LEMA_uP106000.1"/>
<dbReference type="HOGENOM" id="CLU_2868090_0_0_1"/>
<dbReference type="InParanoid" id="E5A1K5"/>